<evidence type="ECO:0000256" key="2">
    <source>
        <dbReference type="SAM" id="Phobius"/>
    </source>
</evidence>
<protein>
    <submittedName>
        <fullName evidence="4">DUF4097 domain-containing protein</fullName>
    </submittedName>
</protein>
<dbReference type="RefSeq" id="WP_158029958.1">
    <property type="nucleotide sequence ID" value="NZ_BMHG01000002.1"/>
</dbReference>
<dbReference type="EMBL" id="WBJY01000004">
    <property type="protein sequence ID" value="KAB1646792.1"/>
    <property type="molecule type" value="Genomic_DNA"/>
</dbReference>
<keyword evidence="2" id="KW-1133">Transmembrane helix</keyword>
<sequence>MNTNDSNEPQGHEFRSDQVPGDATMPEAVDAGRASGAWTAEGSATGEGFAAPEPVAPTMPAERIAPSGDAPGAPSDDAPGAPFGGAPGGAPGDDSRGMSPPPGAGAGRGDDGGSGAGRGNASGPFRRQGAWVAVVLTIVGGLVALSTLGTSIWDSAIAMPSQSRGDGYVGGWGGPGPWQEDVPTFDWSDSIAVDDVESIVVDGRSSELTIRYGGVDAATLDISTTAGSMPDWRFEVEDGVLTVRESDTTGGARPFGWSSTSATLTLPDALQESAPALAATMQSGALSIVGDYGTVELAARSGALSFEGAASSIHCDLQSGAGDLTVYDADEVALSVGSGVLGVNVHGNQPASTVLDVRSGYGELTLPTGAYNLTGTASSGARDVDVETSSTADATLEVNVSSGIAAVSQHGG</sequence>
<dbReference type="Proteomes" id="UP000431744">
    <property type="component" value="Unassembled WGS sequence"/>
</dbReference>
<dbReference type="InterPro" id="IPR025164">
    <property type="entry name" value="Toastrack_DUF4097"/>
</dbReference>
<feature type="compositionally biased region" description="Gly residues" evidence="1">
    <location>
        <begin position="104"/>
        <end position="120"/>
    </location>
</feature>
<proteinExistence type="predicted"/>
<keyword evidence="2" id="KW-0472">Membrane</keyword>
<feature type="domain" description="DUF4097" evidence="3">
    <location>
        <begin position="197"/>
        <end position="403"/>
    </location>
</feature>
<reference evidence="4 5" key="1">
    <citation type="submission" date="2019-09" db="EMBL/GenBank/DDBJ databases">
        <title>Phylogeny of genus Pseudoclavibacter and closely related genus.</title>
        <authorList>
            <person name="Li Y."/>
        </authorList>
    </citation>
    <scope>NUCLEOTIDE SEQUENCE [LARGE SCALE GENOMIC DNA]</scope>
    <source>
        <strain evidence="4 5">EGI 60007</strain>
    </source>
</reference>
<feature type="compositionally biased region" description="Low complexity" evidence="1">
    <location>
        <begin position="65"/>
        <end position="81"/>
    </location>
</feature>
<organism evidence="4 5">
    <name type="scientific">Pseudoclavibacter endophyticus</name>
    <dbReference type="NCBI Taxonomy" id="1778590"/>
    <lineage>
        <taxon>Bacteria</taxon>
        <taxon>Bacillati</taxon>
        <taxon>Actinomycetota</taxon>
        <taxon>Actinomycetes</taxon>
        <taxon>Micrococcales</taxon>
        <taxon>Microbacteriaceae</taxon>
        <taxon>Pseudoclavibacter</taxon>
    </lineage>
</organism>
<keyword evidence="2" id="KW-0812">Transmembrane</keyword>
<dbReference type="OrthoDB" id="4331847at2"/>
<evidence type="ECO:0000259" key="3">
    <source>
        <dbReference type="Pfam" id="PF13349"/>
    </source>
</evidence>
<feature type="transmembrane region" description="Helical" evidence="2">
    <location>
        <begin position="130"/>
        <end position="153"/>
    </location>
</feature>
<feature type="compositionally biased region" description="Gly residues" evidence="1">
    <location>
        <begin position="82"/>
        <end position="91"/>
    </location>
</feature>
<keyword evidence="5" id="KW-1185">Reference proteome</keyword>
<comment type="caution">
    <text evidence="4">The sequence shown here is derived from an EMBL/GenBank/DDBJ whole genome shotgun (WGS) entry which is preliminary data.</text>
</comment>
<evidence type="ECO:0000256" key="1">
    <source>
        <dbReference type="SAM" id="MobiDB-lite"/>
    </source>
</evidence>
<dbReference type="Gene3D" id="2.160.20.120">
    <property type="match status" value="1"/>
</dbReference>
<name>A0A6H9WLK5_9MICO</name>
<evidence type="ECO:0000313" key="4">
    <source>
        <dbReference type="EMBL" id="KAB1646792.1"/>
    </source>
</evidence>
<feature type="region of interest" description="Disordered" evidence="1">
    <location>
        <begin position="1"/>
        <end position="122"/>
    </location>
</feature>
<evidence type="ECO:0000313" key="5">
    <source>
        <dbReference type="Proteomes" id="UP000431744"/>
    </source>
</evidence>
<accession>A0A6H9WLK5</accession>
<gene>
    <name evidence="4" type="ORF">F8O04_13720</name>
</gene>
<dbReference type="Pfam" id="PF13349">
    <property type="entry name" value="DUF4097"/>
    <property type="match status" value="1"/>
</dbReference>
<dbReference type="AlphaFoldDB" id="A0A6H9WLK5"/>